<evidence type="ECO:0000259" key="5">
    <source>
        <dbReference type="PROSITE" id="PS51379"/>
    </source>
</evidence>
<dbReference type="Proteomes" id="UP000219573">
    <property type="component" value="Unassembled WGS sequence"/>
</dbReference>
<dbReference type="InterPro" id="IPR017900">
    <property type="entry name" value="4Fe4S_Fe_S_CS"/>
</dbReference>
<evidence type="ECO:0000256" key="4">
    <source>
        <dbReference type="ARBA" id="ARBA00023014"/>
    </source>
</evidence>
<dbReference type="GO" id="GO:0046872">
    <property type="term" value="F:metal ion binding"/>
    <property type="evidence" value="ECO:0007669"/>
    <property type="project" value="UniProtKB-KW"/>
</dbReference>
<dbReference type="Gene3D" id="3.30.70.20">
    <property type="match status" value="1"/>
</dbReference>
<evidence type="ECO:0000313" key="7">
    <source>
        <dbReference type="Proteomes" id="UP000219573"/>
    </source>
</evidence>
<dbReference type="InterPro" id="IPR017896">
    <property type="entry name" value="4Fe4S_Fe-S-bd"/>
</dbReference>
<accession>A0A285F3K3</accession>
<keyword evidence="7" id="KW-1185">Reference proteome</keyword>
<dbReference type="Pfam" id="PF12838">
    <property type="entry name" value="Fer4_7"/>
    <property type="match status" value="1"/>
</dbReference>
<dbReference type="GO" id="GO:0051539">
    <property type="term" value="F:4 iron, 4 sulfur cluster binding"/>
    <property type="evidence" value="ECO:0007669"/>
    <property type="project" value="UniProtKB-KW"/>
</dbReference>
<dbReference type="PANTHER" id="PTHR43687">
    <property type="entry name" value="ADENYLYLSULFATE REDUCTASE, BETA SUBUNIT"/>
    <property type="match status" value="1"/>
</dbReference>
<evidence type="ECO:0000256" key="2">
    <source>
        <dbReference type="ARBA" id="ARBA00022723"/>
    </source>
</evidence>
<feature type="domain" description="4Fe-4S ferredoxin-type" evidence="5">
    <location>
        <begin position="53"/>
        <end position="82"/>
    </location>
</feature>
<gene>
    <name evidence="6" type="ORF">SAMN06265827_101158</name>
</gene>
<sequence length="97" mass="10783">MTDYYTGRTRGGEKYTLTYLVDVDWDKCIGCAACVKACGQDVLMMVNTSSGYKAKLLAPSKCLGEGHCMKKCPTDALQLEFIEVKENGEDTSDRKRK</sequence>
<evidence type="ECO:0000313" key="6">
    <source>
        <dbReference type="EMBL" id="SNY05845.1"/>
    </source>
</evidence>
<evidence type="ECO:0000256" key="3">
    <source>
        <dbReference type="ARBA" id="ARBA00023004"/>
    </source>
</evidence>
<keyword evidence="4" id="KW-0411">Iron-sulfur</keyword>
<dbReference type="RefSeq" id="WP_097016201.1">
    <property type="nucleotide sequence ID" value="NZ_OBDZ01000001.1"/>
</dbReference>
<protein>
    <submittedName>
        <fullName evidence="6">4Fe-4S dicluster domain-containing protein</fullName>
    </submittedName>
</protein>
<feature type="domain" description="4Fe-4S ferredoxin-type" evidence="5">
    <location>
        <begin position="19"/>
        <end position="48"/>
    </location>
</feature>
<dbReference type="SUPFAM" id="SSF54862">
    <property type="entry name" value="4Fe-4S ferredoxins"/>
    <property type="match status" value="1"/>
</dbReference>
<dbReference type="PROSITE" id="PS51379">
    <property type="entry name" value="4FE4S_FER_2"/>
    <property type="match status" value="2"/>
</dbReference>
<dbReference type="InterPro" id="IPR050572">
    <property type="entry name" value="Fe-S_Ferredoxin"/>
</dbReference>
<proteinExistence type="predicted"/>
<organism evidence="6 7">
    <name type="scientific">Orenia metallireducens</name>
    <dbReference type="NCBI Taxonomy" id="1413210"/>
    <lineage>
        <taxon>Bacteria</taxon>
        <taxon>Bacillati</taxon>
        <taxon>Bacillota</taxon>
        <taxon>Clostridia</taxon>
        <taxon>Halanaerobiales</taxon>
        <taxon>Halobacteroidaceae</taxon>
        <taxon>Orenia</taxon>
    </lineage>
</organism>
<dbReference type="EMBL" id="OBDZ01000001">
    <property type="protein sequence ID" value="SNY05845.1"/>
    <property type="molecule type" value="Genomic_DNA"/>
</dbReference>
<keyword evidence="2" id="KW-0479">Metal-binding</keyword>
<evidence type="ECO:0000256" key="1">
    <source>
        <dbReference type="ARBA" id="ARBA00022485"/>
    </source>
</evidence>
<dbReference type="PROSITE" id="PS00198">
    <property type="entry name" value="4FE4S_FER_1"/>
    <property type="match status" value="1"/>
</dbReference>
<dbReference type="OrthoDB" id="9810688at2"/>
<keyword evidence="1" id="KW-0004">4Fe-4S</keyword>
<dbReference type="PANTHER" id="PTHR43687:SF1">
    <property type="entry name" value="FERREDOXIN III"/>
    <property type="match status" value="1"/>
</dbReference>
<keyword evidence="3" id="KW-0408">Iron</keyword>
<dbReference type="AlphaFoldDB" id="A0A285F3K3"/>
<name>A0A285F3K3_9FIRM</name>
<reference evidence="7" key="1">
    <citation type="submission" date="2017-09" db="EMBL/GenBank/DDBJ databases">
        <authorList>
            <person name="Varghese N."/>
            <person name="Submissions S."/>
        </authorList>
    </citation>
    <scope>NUCLEOTIDE SEQUENCE [LARGE SCALE GENOMIC DNA]</scope>
    <source>
        <strain evidence="7">MSL47</strain>
    </source>
</reference>